<proteinExistence type="predicted"/>
<keyword evidence="2" id="KW-1185">Reference proteome</keyword>
<reference evidence="1 2" key="1">
    <citation type="journal article" date="2016" name="Sci. Rep.">
        <title>Metabolic traits of an uncultured archaeal lineage -MSBL1- from brine pools of the Red Sea.</title>
        <authorList>
            <person name="Mwirichia R."/>
            <person name="Alam I."/>
            <person name="Rashid M."/>
            <person name="Vinu M."/>
            <person name="Ba-Alawi W."/>
            <person name="Anthony Kamau A."/>
            <person name="Kamanda Ngugi D."/>
            <person name="Goker M."/>
            <person name="Klenk H.P."/>
            <person name="Bajic V."/>
            <person name="Stingl U."/>
        </authorList>
    </citation>
    <scope>NUCLEOTIDE SEQUENCE [LARGE SCALE GENOMIC DNA]</scope>
    <source>
        <strain evidence="1">SCGC-AAA259I07</strain>
    </source>
</reference>
<evidence type="ECO:0000313" key="2">
    <source>
        <dbReference type="Proteomes" id="UP000070155"/>
    </source>
</evidence>
<sequence length="97" mass="11256">MKGWLLDVYPTSGEEMVICLKGEDGKTRLFRDSFTPEFYVCGSSEKLEGLEKELNNWDAVKSWSYEEKRVRLRDLDRSNVIRVECRSMETLGISLKG</sequence>
<name>A0A133UIY4_9EURY</name>
<organism evidence="1 2">
    <name type="scientific">candidate division MSBL1 archaeon SCGC-AAA259I07</name>
    <dbReference type="NCBI Taxonomy" id="1698266"/>
    <lineage>
        <taxon>Archaea</taxon>
        <taxon>Methanobacteriati</taxon>
        <taxon>Methanobacteriota</taxon>
        <taxon>candidate division MSBL1</taxon>
    </lineage>
</organism>
<comment type="caution">
    <text evidence="1">The sequence shown here is derived from an EMBL/GenBank/DDBJ whole genome shotgun (WGS) entry which is preliminary data.</text>
</comment>
<dbReference type="Proteomes" id="UP000070155">
    <property type="component" value="Unassembled WGS sequence"/>
</dbReference>
<gene>
    <name evidence="1" type="ORF">AKJ36_03345</name>
</gene>
<dbReference type="EMBL" id="LHXQ01000065">
    <property type="protein sequence ID" value="KXA94179.1"/>
    <property type="molecule type" value="Genomic_DNA"/>
</dbReference>
<dbReference type="AlphaFoldDB" id="A0A133UIY4"/>
<protein>
    <submittedName>
        <fullName evidence="1">Uncharacterized protein</fullName>
    </submittedName>
</protein>
<evidence type="ECO:0000313" key="1">
    <source>
        <dbReference type="EMBL" id="KXA94179.1"/>
    </source>
</evidence>
<accession>A0A133UIY4</accession>